<dbReference type="PANTHER" id="PTHR21310">
    <property type="entry name" value="AMINOGLYCOSIDE PHOSPHOTRANSFERASE-RELATED-RELATED"/>
    <property type="match status" value="1"/>
</dbReference>
<evidence type="ECO:0000313" key="3">
    <source>
        <dbReference type="Proteomes" id="UP000199634"/>
    </source>
</evidence>
<evidence type="ECO:0000313" key="2">
    <source>
        <dbReference type="EMBL" id="SEH99419.1"/>
    </source>
</evidence>
<dbReference type="STRING" id="1159016.SAMN02927937_02606"/>
<organism evidence="2 3">
    <name type="scientific">Paenimyroides marinum</name>
    <dbReference type="NCBI Taxonomy" id="1159016"/>
    <lineage>
        <taxon>Bacteria</taxon>
        <taxon>Pseudomonadati</taxon>
        <taxon>Bacteroidota</taxon>
        <taxon>Flavobacteriia</taxon>
        <taxon>Flavobacteriales</taxon>
        <taxon>Flavobacteriaceae</taxon>
        <taxon>Paenimyroides</taxon>
    </lineage>
</organism>
<name>A0A1H6MNF3_9FLAO</name>
<dbReference type="OrthoDB" id="1645186at2"/>
<gene>
    <name evidence="2" type="ORF">SAMN02927937_02606</name>
</gene>
<evidence type="ECO:0000259" key="1">
    <source>
        <dbReference type="Pfam" id="PF01636"/>
    </source>
</evidence>
<dbReference type="RefSeq" id="WP_091101976.1">
    <property type="nucleotide sequence ID" value="NZ_FNXE01000051.1"/>
</dbReference>
<feature type="domain" description="Aminoglycoside phosphotransferase" evidence="1">
    <location>
        <begin position="24"/>
        <end position="244"/>
    </location>
</feature>
<proteinExistence type="predicted"/>
<dbReference type="InterPro" id="IPR002575">
    <property type="entry name" value="Aminoglycoside_PTrfase"/>
</dbReference>
<dbReference type="Pfam" id="PF01636">
    <property type="entry name" value="APH"/>
    <property type="match status" value="1"/>
</dbReference>
<reference evidence="2 3" key="1">
    <citation type="submission" date="2016-10" db="EMBL/GenBank/DDBJ databases">
        <authorList>
            <person name="de Groot N.N."/>
        </authorList>
    </citation>
    <scope>NUCLEOTIDE SEQUENCE [LARGE SCALE GENOMIC DNA]</scope>
    <source>
        <strain evidence="2 3">CGMCC 1.10825</strain>
    </source>
</reference>
<dbReference type="Gene3D" id="1.10.510.10">
    <property type="entry name" value="Transferase(Phosphotransferase) domain 1"/>
    <property type="match status" value="1"/>
</dbReference>
<dbReference type="EMBL" id="FNXE01000051">
    <property type="protein sequence ID" value="SEH99419.1"/>
    <property type="molecule type" value="Genomic_DNA"/>
</dbReference>
<dbReference type="GO" id="GO:0016740">
    <property type="term" value="F:transferase activity"/>
    <property type="evidence" value="ECO:0007669"/>
    <property type="project" value="UniProtKB-KW"/>
</dbReference>
<dbReference type="AlphaFoldDB" id="A0A1H6MNF3"/>
<keyword evidence="2" id="KW-0808">Transferase</keyword>
<sequence>MNELLIKILQEKYLINTNYVSKQRGGWASLAYKVESENGKFYFLKVYDKSRKSTSYLTEHIDIYLPIVNWIENQTSLNGKIIRLVKTQFGNLKCEDENYLYILFDYIDGETVGEQNLTEEQVIQLAEIVSQLHNLKNFPFDVEQISETFELSFISKLLDWTERKFDDLKADIQEVLKPNILTIKNQVNEWNNLSEFLKGQSLNNCLCHTDIHHWNIITDKQQLYLLDWEGIKFAPPEADIFSIYEQPYFNSFMKKYYELNPNYQINDNTLRYYQISRKLQDIFEFIEQLQFDKLNLEEYETNLNYLREEVDKIAT</sequence>
<dbReference type="SUPFAM" id="SSF56112">
    <property type="entry name" value="Protein kinase-like (PK-like)"/>
    <property type="match status" value="1"/>
</dbReference>
<dbReference type="Proteomes" id="UP000199634">
    <property type="component" value="Unassembled WGS sequence"/>
</dbReference>
<dbReference type="InterPro" id="IPR051678">
    <property type="entry name" value="AGP_Transferase"/>
</dbReference>
<dbReference type="Gene3D" id="1.20.58.840">
    <property type="match status" value="1"/>
</dbReference>
<dbReference type="InterPro" id="IPR011009">
    <property type="entry name" value="Kinase-like_dom_sf"/>
</dbReference>
<dbReference type="Gene3D" id="3.30.200.20">
    <property type="entry name" value="Phosphorylase Kinase, domain 1"/>
    <property type="match status" value="1"/>
</dbReference>
<keyword evidence="3" id="KW-1185">Reference proteome</keyword>
<protein>
    <submittedName>
        <fullName evidence="2">Phosphotransferase enzyme family protein</fullName>
    </submittedName>
</protein>
<accession>A0A1H6MNF3</accession>